<dbReference type="EMBL" id="JAAWWP010000004">
    <property type="protein sequence ID" value="NKI41484.1"/>
    <property type="molecule type" value="Genomic_DNA"/>
</dbReference>
<organism evidence="2 3">
    <name type="scientific">Streptomyces physcomitrii</name>
    <dbReference type="NCBI Taxonomy" id="2724184"/>
    <lineage>
        <taxon>Bacteria</taxon>
        <taxon>Bacillati</taxon>
        <taxon>Actinomycetota</taxon>
        <taxon>Actinomycetes</taxon>
        <taxon>Kitasatosporales</taxon>
        <taxon>Streptomycetaceae</taxon>
        <taxon>Streptomyces</taxon>
    </lineage>
</organism>
<dbReference type="Proteomes" id="UP000772196">
    <property type="component" value="Unassembled WGS sequence"/>
</dbReference>
<name>A0ABX1GZF6_9ACTN</name>
<feature type="compositionally biased region" description="Acidic residues" evidence="1">
    <location>
        <begin position="32"/>
        <end position="47"/>
    </location>
</feature>
<gene>
    <name evidence="2" type="ORF">HFV08_09575</name>
</gene>
<comment type="caution">
    <text evidence="2">The sequence shown here is derived from an EMBL/GenBank/DDBJ whole genome shotgun (WGS) entry which is preliminary data.</text>
</comment>
<feature type="region of interest" description="Disordered" evidence="1">
    <location>
        <begin position="1"/>
        <end position="63"/>
    </location>
</feature>
<reference evidence="2 3" key="1">
    <citation type="submission" date="2020-04" db="EMBL/GenBank/DDBJ databases">
        <title>Phylogenetic Diversity and Antibacterial Activity against Ralstonia solanacearum of Endophytic Actinomycete Isolated from Moss.</title>
        <authorList>
            <person name="Zhuang X."/>
        </authorList>
    </citation>
    <scope>NUCLEOTIDE SEQUENCE [LARGE SCALE GENOMIC DNA]</scope>
    <source>
        <strain evidence="2 3">LD120</strain>
    </source>
</reference>
<keyword evidence="3" id="KW-1185">Reference proteome</keyword>
<evidence type="ECO:0000256" key="1">
    <source>
        <dbReference type="SAM" id="MobiDB-lite"/>
    </source>
</evidence>
<proteinExistence type="predicted"/>
<accession>A0ABX1GZF6</accession>
<dbReference type="RefSeq" id="WP_168537809.1">
    <property type="nucleotide sequence ID" value="NZ_JAAWWP010000004.1"/>
</dbReference>
<evidence type="ECO:0000313" key="3">
    <source>
        <dbReference type="Proteomes" id="UP000772196"/>
    </source>
</evidence>
<sequence length="63" mass="6684">METESDKSISFPLLETAPPSGKPQPRRRNEEGQEGGADEAAEDDDGGLEPPKTPRVGALYATS</sequence>
<protein>
    <submittedName>
        <fullName evidence="2">Uncharacterized protein</fullName>
    </submittedName>
</protein>
<evidence type="ECO:0000313" key="2">
    <source>
        <dbReference type="EMBL" id="NKI41484.1"/>
    </source>
</evidence>